<dbReference type="EMBL" id="JBHUFW010000005">
    <property type="protein sequence ID" value="MFD1862892.1"/>
    <property type="molecule type" value="Genomic_DNA"/>
</dbReference>
<dbReference type="SMART" id="SM00829">
    <property type="entry name" value="PKS_ER"/>
    <property type="match status" value="1"/>
</dbReference>
<dbReference type="InterPro" id="IPR050129">
    <property type="entry name" value="Zn_alcohol_dh"/>
</dbReference>
<dbReference type="SUPFAM" id="SSF50129">
    <property type="entry name" value="GroES-like"/>
    <property type="match status" value="1"/>
</dbReference>
<dbReference type="InterPro" id="IPR013149">
    <property type="entry name" value="ADH-like_C"/>
</dbReference>
<evidence type="ECO:0000259" key="2">
    <source>
        <dbReference type="SMART" id="SM00829"/>
    </source>
</evidence>
<keyword evidence="1" id="KW-0560">Oxidoreductase</keyword>
<dbReference type="SUPFAM" id="SSF51735">
    <property type="entry name" value="NAD(P)-binding Rossmann-fold domains"/>
    <property type="match status" value="1"/>
</dbReference>
<dbReference type="Proteomes" id="UP001597273">
    <property type="component" value="Unassembled WGS sequence"/>
</dbReference>
<dbReference type="InterPro" id="IPR036291">
    <property type="entry name" value="NAD(P)-bd_dom_sf"/>
</dbReference>
<dbReference type="Pfam" id="PF00107">
    <property type="entry name" value="ADH_zinc_N"/>
    <property type="match status" value="1"/>
</dbReference>
<dbReference type="InterPro" id="IPR011032">
    <property type="entry name" value="GroES-like_sf"/>
</dbReference>
<accession>A0ABW4QH00</accession>
<evidence type="ECO:0000256" key="1">
    <source>
        <dbReference type="ARBA" id="ARBA00023002"/>
    </source>
</evidence>
<dbReference type="InterPro" id="IPR013154">
    <property type="entry name" value="ADH-like_N"/>
</dbReference>
<protein>
    <submittedName>
        <fullName evidence="3">Zinc-binding dehydrogenase</fullName>
    </submittedName>
</protein>
<sequence>MKALVIEDVQKAVVQEVPAPTIEKDGIIIKTMANGVCRSDWHVWVVDHGIVQPILGHEFCVIVEEVGSDIKNFKRGDRVIVPFSGSDGTCPHCIAGNTQLCDSFIVPGTAYQGGYGEYVAVPKGDRNVIHLPDNLSFSDAAALGCRFMTAYHGIVDRVHVLPGEKVVVYGCGGIGLSAIHIASSMGAYVIGVDINDSNLALAKKLGADYVINSRNTDPVEAVQELTKGGADVSVDALGITETCVPAINSLKKGGRHLQIGVTSKKEAGFISIPVDHMVLTEKSFVATLGIPASRFTPLLEQVAIGKLQPGKMVTREIGLSEVEGIFEDMSNFATTGTFVVTDFHA</sequence>
<comment type="caution">
    <text evidence="3">The sequence shown here is derived from an EMBL/GenBank/DDBJ whole genome shotgun (WGS) entry which is preliminary data.</text>
</comment>
<reference evidence="4" key="1">
    <citation type="journal article" date="2019" name="Int. J. Syst. Evol. Microbiol.">
        <title>The Global Catalogue of Microorganisms (GCM) 10K type strain sequencing project: providing services to taxonomists for standard genome sequencing and annotation.</title>
        <authorList>
            <consortium name="The Broad Institute Genomics Platform"/>
            <consortium name="The Broad Institute Genome Sequencing Center for Infectious Disease"/>
            <person name="Wu L."/>
            <person name="Ma J."/>
        </authorList>
    </citation>
    <scope>NUCLEOTIDE SEQUENCE [LARGE SCALE GENOMIC DNA]</scope>
    <source>
        <strain evidence="4">CGMCC 1.15475</strain>
    </source>
</reference>
<evidence type="ECO:0000313" key="4">
    <source>
        <dbReference type="Proteomes" id="UP001597273"/>
    </source>
</evidence>
<organism evidence="3 4">
    <name type="scientific">Planococcus chinensis</name>
    <dbReference type="NCBI Taxonomy" id="272917"/>
    <lineage>
        <taxon>Bacteria</taxon>
        <taxon>Bacillati</taxon>
        <taxon>Bacillota</taxon>
        <taxon>Bacilli</taxon>
        <taxon>Bacillales</taxon>
        <taxon>Caryophanaceae</taxon>
        <taxon>Planococcus</taxon>
    </lineage>
</organism>
<feature type="domain" description="Enoyl reductase (ER)" evidence="2">
    <location>
        <begin position="7"/>
        <end position="340"/>
    </location>
</feature>
<proteinExistence type="predicted"/>
<keyword evidence="4" id="KW-1185">Reference proteome</keyword>
<dbReference type="InterPro" id="IPR020843">
    <property type="entry name" value="ER"/>
</dbReference>
<dbReference type="Gene3D" id="3.90.180.10">
    <property type="entry name" value="Medium-chain alcohol dehydrogenases, catalytic domain"/>
    <property type="match status" value="1"/>
</dbReference>
<evidence type="ECO:0000313" key="3">
    <source>
        <dbReference type="EMBL" id="MFD1862892.1"/>
    </source>
</evidence>
<dbReference type="PANTHER" id="PTHR43401">
    <property type="entry name" value="L-THREONINE 3-DEHYDROGENASE"/>
    <property type="match status" value="1"/>
</dbReference>
<name>A0ABW4QH00_9BACL</name>
<gene>
    <name evidence="3" type="ORF">ACFSDB_08105</name>
</gene>
<dbReference type="RefSeq" id="WP_204891801.1">
    <property type="nucleotide sequence ID" value="NZ_JBHUFW010000005.1"/>
</dbReference>
<dbReference type="PANTHER" id="PTHR43401:SF5">
    <property type="entry name" value="ALCOHOL DEHYDROGENASE-RELATED"/>
    <property type="match status" value="1"/>
</dbReference>
<dbReference type="Pfam" id="PF08240">
    <property type="entry name" value="ADH_N"/>
    <property type="match status" value="1"/>
</dbReference>